<feature type="region of interest" description="Disordered" evidence="1">
    <location>
        <begin position="35"/>
        <end position="54"/>
    </location>
</feature>
<dbReference type="InterPro" id="IPR043803">
    <property type="entry name" value="DUF5872"/>
</dbReference>
<feature type="region of interest" description="Disordered" evidence="1">
    <location>
        <begin position="1"/>
        <end position="29"/>
    </location>
</feature>
<feature type="compositionally biased region" description="Basic and acidic residues" evidence="1">
    <location>
        <begin position="35"/>
        <end position="45"/>
    </location>
</feature>
<sequence>MTAKKAAAKKTAAKKPPAKKTAANYTDPALREKIKQKLMKGDKGGKPNQWSARKAQLVASEYKAEGGEYKHERSESQQHLKDWGDEKWHTTDGKPAIQEKSTSRYLPDKAWDKLTPAEQKATDAKKKRASKTGKQFVPNTEKAKKARKSATKK</sequence>
<feature type="compositionally biased region" description="Basic residues" evidence="1">
    <location>
        <begin position="1"/>
        <end position="18"/>
    </location>
</feature>
<feature type="domain" description="DUF5872" evidence="2">
    <location>
        <begin position="26"/>
        <end position="136"/>
    </location>
</feature>
<feature type="compositionally biased region" description="Basic residues" evidence="1">
    <location>
        <begin position="144"/>
        <end position="153"/>
    </location>
</feature>
<dbReference type="Pfam" id="PF19197">
    <property type="entry name" value="DUF5872"/>
    <property type="match status" value="1"/>
</dbReference>
<evidence type="ECO:0000259" key="2">
    <source>
        <dbReference type="Pfam" id="PF19197"/>
    </source>
</evidence>
<dbReference type="RefSeq" id="WP_128913145.1">
    <property type="nucleotide sequence ID" value="NZ_RDSM01000002.1"/>
</dbReference>
<comment type="caution">
    <text evidence="3">The sequence shown here is derived from an EMBL/GenBank/DDBJ whole genome shotgun (WGS) entry which is preliminary data.</text>
</comment>
<reference evidence="4" key="2">
    <citation type="submission" date="2019-02" db="EMBL/GenBank/DDBJ databases">
        <title>Granulicella sibirica sp. nov., a psychrotolerant acidobacterium isolated from an organic soil layer in forested tundra, West Siberia.</title>
        <authorList>
            <person name="Oshkin I.Y."/>
            <person name="Kulichevskaya I.S."/>
            <person name="Rijpstra W.I.C."/>
            <person name="Sinninghe Damste J.S."/>
            <person name="Rakitin A.L."/>
            <person name="Ravin N.V."/>
            <person name="Dedysh S.N."/>
        </authorList>
    </citation>
    <scope>NUCLEOTIDE SEQUENCE [LARGE SCALE GENOMIC DNA]</scope>
    <source>
        <strain evidence="4">AF10</strain>
    </source>
</reference>
<name>A0A4Q0T0X2_9BACT</name>
<feature type="compositionally biased region" description="Basic and acidic residues" evidence="1">
    <location>
        <begin position="64"/>
        <end position="92"/>
    </location>
</feature>
<dbReference type="AlphaFoldDB" id="A0A4Q0T0X2"/>
<proteinExistence type="predicted"/>
<keyword evidence="4" id="KW-1185">Reference proteome</keyword>
<protein>
    <recommendedName>
        <fullName evidence="2">DUF5872 domain-containing protein</fullName>
    </recommendedName>
</protein>
<dbReference type="OrthoDB" id="791686at2"/>
<accession>A0A4Q0T0X2</accession>
<evidence type="ECO:0000313" key="4">
    <source>
        <dbReference type="Proteomes" id="UP000289437"/>
    </source>
</evidence>
<organism evidence="3 4">
    <name type="scientific">Granulicella sibirica</name>
    <dbReference type="NCBI Taxonomy" id="2479048"/>
    <lineage>
        <taxon>Bacteria</taxon>
        <taxon>Pseudomonadati</taxon>
        <taxon>Acidobacteriota</taxon>
        <taxon>Terriglobia</taxon>
        <taxon>Terriglobales</taxon>
        <taxon>Acidobacteriaceae</taxon>
        <taxon>Granulicella</taxon>
    </lineage>
</organism>
<feature type="region of interest" description="Disordered" evidence="1">
    <location>
        <begin position="64"/>
        <end position="153"/>
    </location>
</feature>
<dbReference type="EMBL" id="RDSM01000002">
    <property type="protein sequence ID" value="RXH55499.1"/>
    <property type="molecule type" value="Genomic_DNA"/>
</dbReference>
<evidence type="ECO:0000256" key="1">
    <source>
        <dbReference type="SAM" id="MobiDB-lite"/>
    </source>
</evidence>
<gene>
    <name evidence="3" type="ORF">GRAN_2356</name>
</gene>
<reference evidence="3 4" key="1">
    <citation type="submission" date="2018-11" db="EMBL/GenBank/DDBJ databases">
        <authorList>
            <person name="Mardanov A.V."/>
            <person name="Ravin N.V."/>
            <person name="Dedysh S.N."/>
        </authorList>
    </citation>
    <scope>NUCLEOTIDE SEQUENCE [LARGE SCALE GENOMIC DNA]</scope>
    <source>
        <strain evidence="3 4">AF10</strain>
    </source>
</reference>
<dbReference type="Proteomes" id="UP000289437">
    <property type="component" value="Unassembled WGS sequence"/>
</dbReference>
<evidence type="ECO:0000313" key="3">
    <source>
        <dbReference type="EMBL" id="RXH55499.1"/>
    </source>
</evidence>